<feature type="region of interest" description="Disordered" evidence="1">
    <location>
        <begin position="1"/>
        <end position="315"/>
    </location>
</feature>
<dbReference type="InterPro" id="IPR031355">
    <property type="entry name" value="YBL010C/LAA2-like"/>
</dbReference>
<dbReference type="PANTHER" id="PTHR38698:SF1">
    <property type="entry name" value="FUNGAL PROTEIN"/>
    <property type="match status" value="1"/>
</dbReference>
<feature type="compositionally biased region" description="Basic and acidic residues" evidence="1">
    <location>
        <begin position="65"/>
        <end position="74"/>
    </location>
</feature>
<feature type="compositionally biased region" description="Basic and acidic residues" evidence="1">
    <location>
        <begin position="35"/>
        <end position="50"/>
    </location>
</feature>
<feature type="compositionally biased region" description="Polar residues" evidence="1">
    <location>
        <begin position="427"/>
        <end position="443"/>
    </location>
</feature>
<gene>
    <name evidence="2" type="ORF">BDV29DRAFT_181723</name>
</gene>
<reference evidence="2 3" key="1">
    <citation type="submission" date="2019-04" db="EMBL/GenBank/DDBJ databases">
        <title>Friends and foes A comparative genomics study of 23 Aspergillus species from section Flavi.</title>
        <authorList>
            <consortium name="DOE Joint Genome Institute"/>
            <person name="Kjaerbolling I."/>
            <person name="Vesth T."/>
            <person name="Frisvad J.C."/>
            <person name="Nybo J.L."/>
            <person name="Theobald S."/>
            <person name="Kildgaard S."/>
            <person name="Isbrandt T."/>
            <person name="Kuo A."/>
            <person name="Sato A."/>
            <person name="Lyhne E.K."/>
            <person name="Kogle M.E."/>
            <person name="Wiebenga A."/>
            <person name="Kun R.S."/>
            <person name="Lubbers R.J."/>
            <person name="Makela M.R."/>
            <person name="Barry K."/>
            <person name="Chovatia M."/>
            <person name="Clum A."/>
            <person name="Daum C."/>
            <person name="Haridas S."/>
            <person name="He G."/>
            <person name="LaButti K."/>
            <person name="Lipzen A."/>
            <person name="Mondo S."/>
            <person name="Riley R."/>
            <person name="Salamov A."/>
            <person name="Simmons B.A."/>
            <person name="Magnuson J.K."/>
            <person name="Henrissat B."/>
            <person name="Mortensen U.H."/>
            <person name="Larsen T.O."/>
            <person name="Devries R.P."/>
            <person name="Grigoriev I.V."/>
            <person name="Machida M."/>
            <person name="Baker S.E."/>
            <person name="Andersen M.R."/>
        </authorList>
    </citation>
    <scope>NUCLEOTIDE SEQUENCE [LARGE SCALE GENOMIC DNA]</scope>
    <source>
        <strain evidence="2 3">CBS 151.66</strain>
    </source>
</reference>
<evidence type="ECO:0000256" key="1">
    <source>
        <dbReference type="SAM" id="MobiDB-lite"/>
    </source>
</evidence>
<evidence type="ECO:0000313" key="3">
    <source>
        <dbReference type="Proteomes" id="UP000326565"/>
    </source>
</evidence>
<dbReference type="PANTHER" id="PTHR38698">
    <property type="entry name" value="EXPRESSED PROTEIN"/>
    <property type="match status" value="1"/>
</dbReference>
<feature type="compositionally biased region" description="Polar residues" evidence="1">
    <location>
        <begin position="164"/>
        <end position="176"/>
    </location>
</feature>
<dbReference type="EMBL" id="ML732318">
    <property type="protein sequence ID" value="KAB8069981.1"/>
    <property type="molecule type" value="Genomic_DNA"/>
</dbReference>
<dbReference type="Pfam" id="PF17104">
    <property type="entry name" value="YBL010C_LAA2"/>
    <property type="match status" value="1"/>
</dbReference>
<dbReference type="Proteomes" id="UP000326565">
    <property type="component" value="Unassembled WGS sequence"/>
</dbReference>
<proteinExistence type="predicted"/>
<feature type="compositionally biased region" description="Polar residues" evidence="1">
    <location>
        <begin position="452"/>
        <end position="466"/>
    </location>
</feature>
<dbReference type="AlphaFoldDB" id="A0A5N5WN69"/>
<organism evidence="2 3">
    <name type="scientific">Aspergillus leporis</name>
    <dbReference type="NCBI Taxonomy" id="41062"/>
    <lineage>
        <taxon>Eukaryota</taxon>
        <taxon>Fungi</taxon>
        <taxon>Dikarya</taxon>
        <taxon>Ascomycota</taxon>
        <taxon>Pezizomycotina</taxon>
        <taxon>Eurotiomycetes</taxon>
        <taxon>Eurotiomycetidae</taxon>
        <taxon>Eurotiales</taxon>
        <taxon>Aspergillaceae</taxon>
        <taxon>Aspergillus</taxon>
        <taxon>Aspergillus subgen. Circumdati</taxon>
    </lineage>
</organism>
<feature type="compositionally biased region" description="Basic and acidic residues" evidence="1">
    <location>
        <begin position="129"/>
        <end position="139"/>
    </location>
</feature>
<feature type="compositionally biased region" description="Polar residues" evidence="1">
    <location>
        <begin position="254"/>
        <end position="264"/>
    </location>
</feature>
<protein>
    <submittedName>
        <fullName evidence="2">Uncharacterized protein</fullName>
    </submittedName>
</protein>
<sequence length="555" mass="60268">MSERLSRPSSSTLEPPSKSVELEDSGARDSATNSDEEHFSDASEGHERAHSRSASGRTSPVPLTRVEKVDDIPSHGDVPGTRAYELREHDAVPDEIEVIPDGSRSRSSSTVGREQLPLTPGGSPIPRTIVEKVDMDVPSHGDIPGTEAYEKRKADAVPDIVMTASASDAESPSHSPESNERGASEPSTTDIDVPETVLSRVDTFPDDTTESGPRAHQRRLSDALPDVTETVPDGPDALSPQNSPLHQSHVEPESSVTGDDSINQVAADDFDDFAEEQDMGGDDFGDFDDFDDGFQEPDIEAAEDEPVDQTSQLLTPPTVPPLVDFDACQSLPDLFATLDEALDRLFPASKDNLSLPSIEPISNSSAIFSTERSLSLWSQLVAPPPLQPQNWVKSRIRRLFLVSLGVPVDLDEILPASKQKKLILPSINPSSPVTPSGNHSRSASLVRKDDVQSGTNSPSTSGQARNRASWRREPSPPPELDLSAVRRLCDTTDAALDGLTDPELHGHVKELENVTLRASSVLEYWLKRRDGLVSEKEAFEGVIENLVNHARRVRK</sequence>
<evidence type="ECO:0000313" key="2">
    <source>
        <dbReference type="EMBL" id="KAB8069981.1"/>
    </source>
</evidence>
<dbReference type="OrthoDB" id="5378975at2759"/>
<feature type="compositionally biased region" description="Acidic residues" evidence="1">
    <location>
        <begin position="268"/>
        <end position="307"/>
    </location>
</feature>
<keyword evidence="3" id="KW-1185">Reference proteome</keyword>
<name>A0A5N5WN69_9EURO</name>
<accession>A0A5N5WN69</accession>
<feature type="region of interest" description="Disordered" evidence="1">
    <location>
        <begin position="425"/>
        <end position="481"/>
    </location>
</feature>